<dbReference type="Proteomes" id="UP000054926">
    <property type="component" value="Unassembled WGS sequence"/>
</dbReference>
<comment type="caution">
    <text evidence="2">The sequence shown here is derived from an EMBL/GenBank/DDBJ whole genome shotgun (WGS) entry which is preliminary data.</text>
</comment>
<dbReference type="RefSeq" id="WP_058512212.1">
    <property type="nucleotide sequence ID" value="NZ_LNYY01000021.1"/>
</dbReference>
<dbReference type="EMBL" id="LNYY01000021">
    <property type="protein sequence ID" value="KTD67208.1"/>
    <property type="molecule type" value="Genomic_DNA"/>
</dbReference>
<reference evidence="2 3" key="1">
    <citation type="submission" date="2015-11" db="EMBL/GenBank/DDBJ databases">
        <title>Genomic analysis of 38 Legionella species identifies large and diverse effector repertoires.</title>
        <authorList>
            <person name="Burstein D."/>
            <person name="Amaro F."/>
            <person name="Zusman T."/>
            <person name="Lifshitz Z."/>
            <person name="Cohen O."/>
            <person name="Gilbert J.A."/>
            <person name="Pupko T."/>
            <person name="Shuman H.A."/>
            <person name="Segal G."/>
        </authorList>
    </citation>
    <scope>NUCLEOTIDE SEQUENCE [LARGE SCALE GENOMIC DNA]</scope>
    <source>
        <strain evidence="2 3">IMVS3376</strain>
    </source>
</reference>
<feature type="compositionally biased region" description="Basic and acidic residues" evidence="1">
    <location>
        <begin position="81"/>
        <end position="96"/>
    </location>
</feature>
<proteinExistence type="predicted"/>
<feature type="region of interest" description="Disordered" evidence="1">
    <location>
        <begin position="1"/>
        <end position="21"/>
    </location>
</feature>
<keyword evidence="3" id="KW-1185">Reference proteome</keyword>
<evidence type="ECO:0000313" key="3">
    <source>
        <dbReference type="Proteomes" id="UP000054926"/>
    </source>
</evidence>
<feature type="region of interest" description="Disordered" evidence="1">
    <location>
        <begin position="110"/>
        <end position="134"/>
    </location>
</feature>
<name>A0A0W0ZDT5_9GAMM</name>
<accession>A0A0W0ZDT5</accession>
<evidence type="ECO:0000313" key="2">
    <source>
        <dbReference type="EMBL" id="KTD67208.1"/>
    </source>
</evidence>
<dbReference type="PATRIC" id="fig|947033.5.peg.3631"/>
<gene>
    <name evidence="2" type="ORF">Lste_3414</name>
</gene>
<dbReference type="AlphaFoldDB" id="A0A0W0ZDT5"/>
<dbReference type="OrthoDB" id="5653938at2"/>
<feature type="compositionally biased region" description="Acidic residues" evidence="1">
    <location>
        <begin position="110"/>
        <end position="128"/>
    </location>
</feature>
<feature type="region of interest" description="Disordered" evidence="1">
    <location>
        <begin position="54"/>
        <end position="96"/>
    </location>
</feature>
<evidence type="ECO:0000256" key="1">
    <source>
        <dbReference type="SAM" id="MobiDB-lite"/>
    </source>
</evidence>
<sequence length="309" mass="34482">MKKDNHQPDSEPTGEPITSSMRLVLQQLNKEAEKKEAAAESAKIRCRICFKETAPTPRCFGHGGGGGGGDGSGSDNSSEDNAGHGDDKSLIKTDHLVDDSEELIGEFSFMEDSEELMEDGEELDPESQSEERSFDPDVIAELVAEELLVINNDRKSMTLTIDLQCEPDSLSEKQREELEKFMQAILQEFNALKEKHHLSDDCLSMTRDEKGNIVSLRVSLPTLKLYDEFIQRLANNLQPTPTPKLQTEDKDTKNLAPTPLSMKPKPTAKNKPIEQDVTTQDEELSKETAAEDEQGIFKLSPFSIKMDPW</sequence>
<feature type="region of interest" description="Disordered" evidence="1">
    <location>
        <begin position="237"/>
        <end position="292"/>
    </location>
</feature>
<feature type="compositionally biased region" description="Gly residues" evidence="1">
    <location>
        <begin position="61"/>
        <end position="72"/>
    </location>
</feature>
<protein>
    <submittedName>
        <fullName evidence="2">Uncharacterized protein</fullName>
    </submittedName>
</protein>
<organism evidence="2 3">
    <name type="scientific">Legionella steelei</name>
    <dbReference type="NCBI Taxonomy" id="947033"/>
    <lineage>
        <taxon>Bacteria</taxon>
        <taxon>Pseudomonadati</taxon>
        <taxon>Pseudomonadota</taxon>
        <taxon>Gammaproteobacteria</taxon>
        <taxon>Legionellales</taxon>
        <taxon>Legionellaceae</taxon>
        <taxon>Legionella</taxon>
    </lineage>
</organism>